<evidence type="ECO:0000256" key="1">
    <source>
        <dbReference type="SAM" id="Phobius"/>
    </source>
</evidence>
<keyword evidence="3" id="KW-1185">Reference proteome</keyword>
<feature type="transmembrane region" description="Helical" evidence="1">
    <location>
        <begin position="92"/>
        <end position="110"/>
    </location>
</feature>
<accession>A0A975L9J9</accession>
<evidence type="ECO:0000313" key="3">
    <source>
        <dbReference type="Proteomes" id="UP000682416"/>
    </source>
</evidence>
<sequence>MSERGTASTLTDRYVWSVTRHLGPDTGPDVARELRGSIQDSVEARIDAGADPEHAEREALTELGDPDLLAREYGDRPRYLVGPGVYPEYVRLLRGLLAVLLPLTLALTLAERFVSASGDPGDVVLGPLVAAIAVTVHVCFWVTLVYAVIERTRPAEARDRPVTAWDTGQLPEESPGARVGVAETLFHVAFTALVIALLTWQFLGVADPARQVQVLDPDLALPWVVLLVGPLVVEIVLALAVWRSGRWTPALAVGHVLASATWAIVTVWLLLREQLIVPDLPERFGAVFGVATDWSVAPLPLAVAVIALSVWDVVSCLRRTRR</sequence>
<dbReference type="InterPro" id="IPR047928">
    <property type="entry name" value="Perm_prefix_1"/>
</dbReference>
<keyword evidence="1" id="KW-0472">Membrane</keyword>
<feature type="transmembrane region" description="Helical" evidence="1">
    <location>
        <begin position="130"/>
        <end position="149"/>
    </location>
</feature>
<dbReference type="AlphaFoldDB" id="A0A975L9J9"/>
<feature type="transmembrane region" description="Helical" evidence="1">
    <location>
        <begin position="184"/>
        <end position="203"/>
    </location>
</feature>
<proteinExistence type="predicted"/>
<feature type="transmembrane region" description="Helical" evidence="1">
    <location>
        <begin position="249"/>
        <end position="271"/>
    </location>
</feature>
<dbReference type="EMBL" id="CP074402">
    <property type="protein sequence ID" value="QVJ01388.1"/>
    <property type="molecule type" value="Genomic_DNA"/>
</dbReference>
<evidence type="ECO:0000313" key="2">
    <source>
        <dbReference type="EMBL" id="QVJ01388.1"/>
    </source>
</evidence>
<dbReference type="KEGG" id="nec:KGD82_25565"/>
<dbReference type="Proteomes" id="UP000682416">
    <property type="component" value="Chromosome"/>
</dbReference>
<gene>
    <name evidence="2" type="ORF">KGD82_25565</name>
</gene>
<feature type="transmembrane region" description="Helical" evidence="1">
    <location>
        <begin position="291"/>
        <end position="314"/>
    </location>
</feature>
<dbReference type="NCBIfam" id="NF038403">
    <property type="entry name" value="perm_prefix_1"/>
    <property type="match status" value="1"/>
</dbReference>
<feature type="transmembrane region" description="Helical" evidence="1">
    <location>
        <begin position="223"/>
        <end position="242"/>
    </location>
</feature>
<name>A0A975L9J9_9ACTN</name>
<reference evidence="2" key="1">
    <citation type="submission" date="2021-05" db="EMBL/GenBank/DDBJ databases">
        <authorList>
            <person name="Kaiqin L."/>
            <person name="Jian G."/>
        </authorList>
    </citation>
    <scope>NUCLEOTIDE SEQUENCE</scope>
    <source>
        <strain evidence="2">HDS5</strain>
    </source>
</reference>
<keyword evidence="1" id="KW-0812">Transmembrane</keyword>
<keyword evidence="1" id="KW-1133">Transmembrane helix</keyword>
<protein>
    <submittedName>
        <fullName evidence="2">Uncharacterized protein</fullName>
    </submittedName>
</protein>
<organism evidence="2 3">
    <name type="scientific">Nocardiopsis eucommiae</name>
    <dbReference type="NCBI Taxonomy" id="2831970"/>
    <lineage>
        <taxon>Bacteria</taxon>
        <taxon>Bacillati</taxon>
        <taxon>Actinomycetota</taxon>
        <taxon>Actinomycetes</taxon>
        <taxon>Streptosporangiales</taxon>
        <taxon>Nocardiopsidaceae</taxon>
        <taxon>Nocardiopsis</taxon>
    </lineage>
</organism>